<keyword evidence="4" id="KW-0547">Nucleotide-binding</keyword>
<dbReference type="AlphaFoldDB" id="A0AAU8AMD8"/>
<dbReference type="InterPro" id="IPR027417">
    <property type="entry name" value="P-loop_NTPase"/>
</dbReference>
<evidence type="ECO:0000256" key="4">
    <source>
        <dbReference type="ARBA" id="ARBA00022741"/>
    </source>
</evidence>
<evidence type="ECO:0000256" key="3">
    <source>
        <dbReference type="ARBA" id="ARBA00022737"/>
    </source>
</evidence>
<keyword evidence="2" id="KW-0762">Sugar transport</keyword>
<dbReference type="SUPFAM" id="SSF52540">
    <property type="entry name" value="P-loop containing nucleoside triphosphate hydrolases"/>
    <property type="match status" value="1"/>
</dbReference>
<dbReference type="Gene3D" id="3.40.50.300">
    <property type="entry name" value="P-loop containing nucleotide triphosphate hydrolases"/>
    <property type="match status" value="1"/>
</dbReference>
<name>A0AAU8AMD8_9RHOB</name>
<keyword evidence="1" id="KW-0813">Transport</keyword>
<dbReference type="GO" id="GO:0005524">
    <property type="term" value="F:ATP binding"/>
    <property type="evidence" value="ECO:0007669"/>
    <property type="project" value="UniProtKB-KW"/>
</dbReference>
<dbReference type="PANTHER" id="PTHR43790">
    <property type="entry name" value="CARBOHYDRATE TRANSPORT ATP-BINDING PROTEIN MG119-RELATED"/>
    <property type="match status" value="1"/>
</dbReference>
<reference evidence="6" key="1">
    <citation type="submission" date="2023-02" db="EMBL/GenBank/DDBJ databases">
        <title>Description and genomic characterization of Salipiger bruguierae sp. nov., isolated from the sediment of mangrove plant Bruguiera sexangula.</title>
        <authorList>
            <person name="Long M."/>
        </authorList>
    </citation>
    <scope>NUCLEOTIDE SEQUENCE</scope>
    <source>
        <strain evidence="6">H15</strain>
    </source>
</reference>
<keyword evidence="5" id="KW-0067">ATP-binding</keyword>
<accession>A0AAU8AMD8</accession>
<evidence type="ECO:0000256" key="1">
    <source>
        <dbReference type="ARBA" id="ARBA00022448"/>
    </source>
</evidence>
<protein>
    <submittedName>
        <fullName evidence="6">Uncharacterized protein</fullName>
    </submittedName>
</protein>
<dbReference type="PANTHER" id="PTHR43790:SF9">
    <property type="entry name" value="GALACTOFURANOSE TRANSPORTER ATP-BINDING PROTEIN YTFR"/>
    <property type="match status" value="1"/>
</dbReference>
<keyword evidence="3" id="KW-0677">Repeat</keyword>
<evidence type="ECO:0000256" key="5">
    <source>
        <dbReference type="ARBA" id="ARBA00022840"/>
    </source>
</evidence>
<evidence type="ECO:0000256" key="2">
    <source>
        <dbReference type="ARBA" id="ARBA00022597"/>
    </source>
</evidence>
<proteinExistence type="predicted"/>
<gene>
    <name evidence="6" type="ORF">PVT71_15820</name>
</gene>
<dbReference type="EMBL" id="CP123385">
    <property type="protein sequence ID" value="XCC96163.1"/>
    <property type="molecule type" value="Genomic_DNA"/>
</dbReference>
<evidence type="ECO:0000313" key="6">
    <source>
        <dbReference type="EMBL" id="XCC96163.1"/>
    </source>
</evidence>
<dbReference type="InterPro" id="IPR050107">
    <property type="entry name" value="ABC_carbohydrate_import_ATPase"/>
</dbReference>
<organism evidence="6">
    <name type="scientific">Alloyangia sp. H15</name>
    <dbReference type="NCBI Taxonomy" id="3029062"/>
    <lineage>
        <taxon>Bacteria</taxon>
        <taxon>Pseudomonadati</taxon>
        <taxon>Pseudomonadota</taxon>
        <taxon>Alphaproteobacteria</taxon>
        <taxon>Rhodobacterales</taxon>
        <taxon>Roseobacteraceae</taxon>
        <taxon>Alloyangia</taxon>
    </lineage>
</organism>
<dbReference type="RefSeq" id="WP_353475029.1">
    <property type="nucleotide sequence ID" value="NZ_CP123385.1"/>
</dbReference>
<sequence>MIARETGEPREALLMVFPTMGLDITATAFVYRRMVEAAAAGTAVLWISEELDDLLALAHRVAVICDARIMAELPVTPDLTRAEVGALMTGGRT</sequence>